<reference evidence="4 5" key="1">
    <citation type="submission" date="2016-09" db="EMBL/GenBank/DDBJ databases">
        <title>Couchioplanes caeruleus draft genome sequence.</title>
        <authorList>
            <person name="Sheehan J."/>
            <person name="Caffrey P."/>
        </authorList>
    </citation>
    <scope>NUCLEOTIDE SEQUENCE [LARGE SCALE GENOMIC DNA]</scope>
    <source>
        <strain evidence="4 5">DSM 43634</strain>
    </source>
</reference>
<dbReference type="Proteomes" id="UP000182486">
    <property type="component" value="Unassembled WGS sequence"/>
</dbReference>
<dbReference type="EMBL" id="MEIA01000071">
    <property type="protein sequence ID" value="OJF15001.1"/>
    <property type="molecule type" value="Genomic_DNA"/>
</dbReference>
<dbReference type="AlphaFoldDB" id="A0A1K0FQE0"/>
<dbReference type="InterPro" id="IPR036890">
    <property type="entry name" value="HATPase_C_sf"/>
</dbReference>
<evidence type="ECO:0000256" key="2">
    <source>
        <dbReference type="SAM" id="MobiDB-lite"/>
    </source>
</evidence>
<dbReference type="InterPro" id="IPR003594">
    <property type="entry name" value="HATPase_dom"/>
</dbReference>
<dbReference type="InterPro" id="IPR036513">
    <property type="entry name" value="STAS_dom_sf"/>
</dbReference>
<keyword evidence="5" id="KW-1185">Reference proteome</keyword>
<evidence type="ECO:0000313" key="4">
    <source>
        <dbReference type="EMBL" id="OJF15001.1"/>
    </source>
</evidence>
<organism evidence="4 5">
    <name type="scientific">Couchioplanes caeruleus subsp. caeruleus</name>
    <dbReference type="NCBI Taxonomy" id="56427"/>
    <lineage>
        <taxon>Bacteria</taxon>
        <taxon>Bacillati</taxon>
        <taxon>Actinomycetota</taxon>
        <taxon>Actinomycetes</taxon>
        <taxon>Micromonosporales</taxon>
        <taxon>Micromonosporaceae</taxon>
        <taxon>Couchioplanes</taxon>
    </lineage>
</organism>
<dbReference type="Gene3D" id="3.30.565.10">
    <property type="entry name" value="Histidine kinase-like ATPase, C-terminal domain"/>
    <property type="match status" value="1"/>
</dbReference>
<accession>A0A1K0FQE0</accession>
<keyword evidence="1" id="KW-0418">Kinase</keyword>
<evidence type="ECO:0000259" key="3">
    <source>
        <dbReference type="Pfam" id="PF13581"/>
    </source>
</evidence>
<comment type="caution">
    <text evidence="4">The sequence shown here is derived from an EMBL/GenBank/DDBJ whole genome shotgun (WGS) entry which is preliminary data.</text>
</comment>
<dbReference type="GO" id="GO:0004674">
    <property type="term" value="F:protein serine/threonine kinase activity"/>
    <property type="evidence" value="ECO:0007669"/>
    <property type="project" value="UniProtKB-KW"/>
</dbReference>
<sequence>MLTVSADIETETVVMAVHGNWDRRLGAEAHRILNKCMSEHPGTLIVDLQGMYDPHAASLTAWLTACRVGQAMDPSVRVLVCVSTDTVLADRLRRIGAPRYLPVCENVDQAWADATGPPSLACRRRLVLPPEVEAAGAARALITEVCTAWEKPTLLHRGRLVISEMVANAALHARTPMTVLISRRGAGIHLVVADGDPRLPRPPAPRATPAHLPLPEDLPTEPSGGRGLQLVDAAATVWGSLPTRDGKMVWATLYPWARRR</sequence>
<dbReference type="RefSeq" id="WP_071803861.1">
    <property type="nucleotide sequence ID" value="NZ_MEIA01000071.1"/>
</dbReference>
<dbReference type="InterPro" id="IPR050267">
    <property type="entry name" value="Anti-sigma-factor_SerPK"/>
</dbReference>
<evidence type="ECO:0000256" key="1">
    <source>
        <dbReference type="ARBA" id="ARBA00022527"/>
    </source>
</evidence>
<dbReference type="Pfam" id="PF13581">
    <property type="entry name" value="HATPase_c_2"/>
    <property type="match status" value="1"/>
</dbReference>
<dbReference type="CDD" id="cd16936">
    <property type="entry name" value="HATPase_RsbW-like"/>
    <property type="match status" value="1"/>
</dbReference>
<dbReference type="PANTHER" id="PTHR35526">
    <property type="entry name" value="ANTI-SIGMA-F FACTOR RSBW-RELATED"/>
    <property type="match status" value="1"/>
</dbReference>
<evidence type="ECO:0000313" key="5">
    <source>
        <dbReference type="Proteomes" id="UP000182486"/>
    </source>
</evidence>
<dbReference type="Gene3D" id="3.30.750.24">
    <property type="entry name" value="STAS domain"/>
    <property type="match status" value="1"/>
</dbReference>
<feature type="region of interest" description="Disordered" evidence="2">
    <location>
        <begin position="196"/>
        <end position="226"/>
    </location>
</feature>
<dbReference type="PANTHER" id="PTHR35526:SF3">
    <property type="entry name" value="ANTI-SIGMA-F FACTOR RSBW"/>
    <property type="match status" value="1"/>
</dbReference>
<proteinExistence type="predicted"/>
<feature type="domain" description="Histidine kinase/HSP90-like ATPase" evidence="3">
    <location>
        <begin position="129"/>
        <end position="238"/>
    </location>
</feature>
<keyword evidence="1" id="KW-0723">Serine/threonine-protein kinase</keyword>
<protein>
    <recommendedName>
        <fullName evidence="3">Histidine kinase/HSP90-like ATPase domain-containing protein</fullName>
    </recommendedName>
</protein>
<name>A0A1K0FQE0_9ACTN</name>
<gene>
    <name evidence="4" type="ORF">BG844_06665</name>
</gene>
<keyword evidence="1" id="KW-0808">Transferase</keyword>